<dbReference type="Proteomes" id="UP000321807">
    <property type="component" value="Chromosome"/>
</dbReference>
<evidence type="ECO:0000313" key="2">
    <source>
        <dbReference type="Proteomes" id="UP000321807"/>
    </source>
</evidence>
<evidence type="ECO:0008006" key="3">
    <source>
        <dbReference type="Google" id="ProtNLM"/>
    </source>
</evidence>
<dbReference type="EMBL" id="CP042807">
    <property type="protein sequence ID" value="QEE24520.1"/>
    <property type="molecule type" value="Genomic_DNA"/>
</dbReference>
<gene>
    <name evidence="1" type="ORF">CS053_08405</name>
</gene>
<dbReference type="RefSeq" id="WP_147627113.1">
    <property type="nucleotide sequence ID" value="NZ_CP042807.1"/>
</dbReference>
<accession>A0A5B9E1X2</accession>
<organism evidence="1 2">
    <name type="scientific">Rhodanobacter glycinis</name>
    <dbReference type="NCBI Taxonomy" id="582702"/>
    <lineage>
        <taxon>Bacteria</taxon>
        <taxon>Pseudomonadati</taxon>
        <taxon>Pseudomonadota</taxon>
        <taxon>Gammaproteobacteria</taxon>
        <taxon>Lysobacterales</taxon>
        <taxon>Rhodanobacteraceae</taxon>
        <taxon>Rhodanobacter</taxon>
    </lineage>
</organism>
<evidence type="ECO:0000313" key="1">
    <source>
        <dbReference type="EMBL" id="QEE24520.1"/>
    </source>
</evidence>
<reference evidence="1 2" key="1">
    <citation type="submission" date="2019-08" db="EMBL/GenBank/DDBJ databases">
        <title>Complete genome sequence of Rhodanobacter glycinis strain T01E-68 isolated from tomato root.</title>
        <authorList>
            <person name="Weon H.-Y."/>
            <person name="Lee S.A."/>
        </authorList>
    </citation>
    <scope>NUCLEOTIDE SEQUENCE [LARGE SCALE GENOMIC DNA]</scope>
    <source>
        <strain evidence="1 2">T01E-68</strain>
    </source>
</reference>
<dbReference type="KEGG" id="rgl:CS053_08405"/>
<name>A0A5B9E1X2_9GAMM</name>
<protein>
    <recommendedName>
        <fullName evidence="3">Bacteriophage protein</fullName>
    </recommendedName>
</protein>
<dbReference type="AlphaFoldDB" id="A0A5B9E1X2"/>
<proteinExistence type="predicted"/>
<sequence length="163" mass="17218">MSVKVTKDELANVLKNIHALVSREVLIGIPESEDARKASEDGAPIGNAEIGYIQETGSPANNLPARPFLVPGVEKALPQAINQLKRGGERALSGESTAADTALHAAGLIAQSSVRATIVAVIPPPLAESTIKARQRRGRTGTTPLLDTGQLRNAVTYVIRKKK</sequence>